<dbReference type="Pfam" id="PF00248">
    <property type="entry name" value="Aldo_ket_red"/>
    <property type="match status" value="1"/>
</dbReference>
<dbReference type="EMBL" id="JBHMCF010000061">
    <property type="protein sequence ID" value="MFB9477256.1"/>
    <property type="molecule type" value="Genomic_DNA"/>
</dbReference>
<dbReference type="SUPFAM" id="SSF51430">
    <property type="entry name" value="NAD(P)-linked oxidoreductase"/>
    <property type="match status" value="1"/>
</dbReference>
<comment type="caution">
    <text evidence="4">The sequence shown here is derived from an EMBL/GenBank/DDBJ whole genome shotgun (WGS) entry which is preliminary data.</text>
</comment>
<keyword evidence="5" id="KW-1185">Reference proteome</keyword>
<dbReference type="PANTHER" id="PTHR43364">
    <property type="entry name" value="NADH-SPECIFIC METHYLGLYOXAL REDUCTASE-RELATED"/>
    <property type="match status" value="1"/>
</dbReference>
<accession>A0ABV5P516</accession>
<evidence type="ECO:0000256" key="2">
    <source>
        <dbReference type="SAM" id="MobiDB-lite"/>
    </source>
</evidence>
<feature type="region of interest" description="Disordered" evidence="2">
    <location>
        <begin position="310"/>
        <end position="334"/>
    </location>
</feature>
<evidence type="ECO:0000313" key="5">
    <source>
        <dbReference type="Proteomes" id="UP001589568"/>
    </source>
</evidence>
<dbReference type="Gene3D" id="3.20.20.100">
    <property type="entry name" value="NADP-dependent oxidoreductase domain"/>
    <property type="match status" value="1"/>
</dbReference>
<feature type="domain" description="NADP-dependent oxidoreductase" evidence="3">
    <location>
        <begin position="17"/>
        <end position="306"/>
    </location>
</feature>
<name>A0ABV5P516_9ACTN</name>
<dbReference type="InterPro" id="IPR050523">
    <property type="entry name" value="AKR_Detox_Biosynth"/>
</dbReference>
<reference evidence="4 5" key="1">
    <citation type="submission" date="2024-09" db="EMBL/GenBank/DDBJ databases">
        <authorList>
            <person name="Sun Q."/>
            <person name="Mori K."/>
        </authorList>
    </citation>
    <scope>NUCLEOTIDE SEQUENCE [LARGE SCALE GENOMIC DNA]</scope>
    <source>
        <strain evidence="4 5">JCM 3324</strain>
    </source>
</reference>
<keyword evidence="1" id="KW-0560">Oxidoreductase</keyword>
<dbReference type="RefSeq" id="WP_379485350.1">
    <property type="nucleotide sequence ID" value="NZ_JBHMCF010000061.1"/>
</dbReference>
<organism evidence="4 5">
    <name type="scientific">Nonomuraea salmonea</name>
    <dbReference type="NCBI Taxonomy" id="46181"/>
    <lineage>
        <taxon>Bacteria</taxon>
        <taxon>Bacillati</taxon>
        <taxon>Actinomycetota</taxon>
        <taxon>Actinomycetes</taxon>
        <taxon>Streptosporangiales</taxon>
        <taxon>Streptosporangiaceae</taxon>
        <taxon>Nonomuraea</taxon>
    </lineage>
</organism>
<dbReference type="InterPro" id="IPR036812">
    <property type="entry name" value="NAD(P)_OxRdtase_dom_sf"/>
</dbReference>
<dbReference type="PANTHER" id="PTHR43364:SF4">
    <property type="entry name" value="NAD(P)-LINKED OXIDOREDUCTASE SUPERFAMILY PROTEIN"/>
    <property type="match status" value="1"/>
</dbReference>
<dbReference type="PRINTS" id="PR00069">
    <property type="entry name" value="ALDKETRDTASE"/>
</dbReference>
<sequence length="334" mass="36492">MQYRTLGRTGIKVSSYGLGALMFATSVGNPDPAESARVIHKALDAGINLIDTADAYGDSEEVVGGALKGRRDDVVLATKYGRPMGEDPNRQGASRRWIRTAVENSLRRLGTDHIDLYQLHVPDPCTPIEETLSALTDLIREGKIRAIGTSNMPASDLVEAQWVAERRGLARFHTEQPPYSLLNRAAEREVLPVAQRHHLGVLVWGPLGQGLLTGRVRRGRPNELRRAGIFKHLNDERRIEAAERFAELAGEVGLPLHHLALAFVTAHPGVSAAMVGARTMAHLDDLLAGLDVRLSADVLDRIDEIVPPGTDVGRLDQAYQPPALQQPSLRRRAA</sequence>
<proteinExistence type="predicted"/>
<gene>
    <name evidence="4" type="ORF">ACFFR3_47845</name>
</gene>
<dbReference type="Proteomes" id="UP001589568">
    <property type="component" value="Unassembled WGS sequence"/>
</dbReference>
<dbReference type="InterPro" id="IPR023210">
    <property type="entry name" value="NADP_OxRdtase_dom"/>
</dbReference>
<evidence type="ECO:0000313" key="4">
    <source>
        <dbReference type="EMBL" id="MFB9477256.1"/>
    </source>
</evidence>
<protein>
    <submittedName>
        <fullName evidence="4">Aldo/keto reductase</fullName>
    </submittedName>
</protein>
<evidence type="ECO:0000259" key="3">
    <source>
        <dbReference type="Pfam" id="PF00248"/>
    </source>
</evidence>
<dbReference type="InterPro" id="IPR020471">
    <property type="entry name" value="AKR"/>
</dbReference>
<evidence type="ECO:0000256" key="1">
    <source>
        <dbReference type="ARBA" id="ARBA00023002"/>
    </source>
</evidence>